<dbReference type="Proteomes" id="UP000653454">
    <property type="component" value="Unassembled WGS sequence"/>
</dbReference>
<evidence type="ECO:0000256" key="1">
    <source>
        <dbReference type="SAM" id="SignalP"/>
    </source>
</evidence>
<evidence type="ECO:0000313" key="2">
    <source>
        <dbReference type="EMBL" id="CAG9121777.1"/>
    </source>
</evidence>
<dbReference type="EMBL" id="CAJHNJ030000025">
    <property type="protein sequence ID" value="CAG9121777.1"/>
    <property type="molecule type" value="Genomic_DNA"/>
</dbReference>
<evidence type="ECO:0000313" key="3">
    <source>
        <dbReference type="Proteomes" id="UP000653454"/>
    </source>
</evidence>
<protein>
    <submittedName>
        <fullName evidence="2">(diamondback moth) hypothetical protein</fullName>
    </submittedName>
</protein>
<reference evidence="2" key="1">
    <citation type="submission" date="2020-11" db="EMBL/GenBank/DDBJ databases">
        <authorList>
            <person name="Whiteford S."/>
        </authorList>
    </citation>
    <scope>NUCLEOTIDE SEQUENCE</scope>
</reference>
<dbReference type="AlphaFoldDB" id="A0A8S4F1X7"/>
<organism evidence="2 3">
    <name type="scientific">Plutella xylostella</name>
    <name type="common">Diamondback moth</name>
    <name type="synonym">Plutella maculipennis</name>
    <dbReference type="NCBI Taxonomy" id="51655"/>
    <lineage>
        <taxon>Eukaryota</taxon>
        <taxon>Metazoa</taxon>
        <taxon>Ecdysozoa</taxon>
        <taxon>Arthropoda</taxon>
        <taxon>Hexapoda</taxon>
        <taxon>Insecta</taxon>
        <taxon>Pterygota</taxon>
        <taxon>Neoptera</taxon>
        <taxon>Endopterygota</taxon>
        <taxon>Lepidoptera</taxon>
        <taxon>Glossata</taxon>
        <taxon>Ditrysia</taxon>
        <taxon>Yponomeutoidea</taxon>
        <taxon>Plutellidae</taxon>
        <taxon>Plutella</taxon>
    </lineage>
</organism>
<gene>
    <name evidence="2" type="ORF">PLXY2_LOCUS7477</name>
</gene>
<sequence length="90" mass="9244">MYTIIVLVLASGGAAAPPTTVPDSVVRIGGLRGCVRKVIINGIAQDLARAAPSPRQVGQCFPAVEPAAHLAGNYIIHVYITTGYSSLLGS</sequence>
<name>A0A8S4F1X7_PLUXY</name>
<keyword evidence="3" id="KW-1185">Reference proteome</keyword>
<proteinExistence type="predicted"/>
<accession>A0A8S4F1X7</accession>
<keyword evidence="1" id="KW-0732">Signal</keyword>
<comment type="caution">
    <text evidence="2">The sequence shown here is derived from an EMBL/GenBank/DDBJ whole genome shotgun (WGS) entry which is preliminary data.</text>
</comment>
<feature type="chain" id="PRO_5035852456" evidence="1">
    <location>
        <begin position="16"/>
        <end position="90"/>
    </location>
</feature>
<feature type="signal peptide" evidence="1">
    <location>
        <begin position="1"/>
        <end position="15"/>
    </location>
</feature>